<evidence type="ECO:0000256" key="5">
    <source>
        <dbReference type="ARBA" id="ARBA00023136"/>
    </source>
</evidence>
<feature type="transmembrane region" description="Helical" evidence="6">
    <location>
        <begin position="106"/>
        <end position="127"/>
    </location>
</feature>
<feature type="transmembrane region" description="Helical" evidence="6">
    <location>
        <begin position="184"/>
        <end position="204"/>
    </location>
</feature>
<evidence type="ECO:0000256" key="2">
    <source>
        <dbReference type="ARBA" id="ARBA00022475"/>
    </source>
</evidence>
<dbReference type="Pfam" id="PF09335">
    <property type="entry name" value="VTT_dom"/>
    <property type="match status" value="1"/>
</dbReference>
<proteinExistence type="inferred from homology"/>
<dbReference type="PANTHER" id="PTHR12677">
    <property type="entry name" value="GOLGI APPARATUS MEMBRANE PROTEIN TVP38-RELATED"/>
    <property type="match status" value="1"/>
</dbReference>
<feature type="transmembrane region" description="Helical" evidence="6">
    <location>
        <begin position="69"/>
        <end position="100"/>
    </location>
</feature>
<dbReference type="EMBL" id="BMGS01000009">
    <property type="protein sequence ID" value="GGG55131.1"/>
    <property type="molecule type" value="Genomic_DNA"/>
</dbReference>
<organism evidence="8 9">
    <name type="scientific">Hymenobacter glacieicola</name>
    <dbReference type="NCBI Taxonomy" id="1562124"/>
    <lineage>
        <taxon>Bacteria</taxon>
        <taxon>Pseudomonadati</taxon>
        <taxon>Bacteroidota</taxon>
        <taxon>Cytophagia</taxon>
        <taxon>Cytophagales</taxon>
        <taxon>Hymenobacteraceae</taxon>
        <taxon>Hymenobacter</taxon>
    </lineage>
</organism>
<evidence type="ECO:0000259" key="7">
    <source>
        <dbReference type="Pfam" id="PF09335"/>
    </source>
</evidence>
<evidence type="ECO:0000256" key="1">
    <source>
        <dbReference type="ARBA" id="ARBA00004651"/>
    </source>
</evidence>
<comment type="caution">
    <text evidence="8">The sequence shown here is derived from an EMBL/GenBank/DDBJ whole genome shotgun (WGS) entry which is preliminary data.</text>
</comment>
<protein>
    <recommendedName>
        <fullName evidence="6">TVP38/TMEM64 family membrane protein</fullName>
    </recommendedName>
</protein>
<dbReference type="Proteomes" id="UP000601361">
    <property type="component" value="Unassembled WGS sequence"/>
</dbReference>
<feature type="transmembrane region" description="Helical" evidence="6">
    <location>
        <begin position="23"/>
        <end position="40"/>
    </location>
</feature>
<evidence type="ECO:0000256" key="6">
    <source>
        <dbReference type="RuleBase" id="RU366058"/>
    </source>
</evidence>
<keyword evidence="9" id="KW-1185">Reference proteome</keyword>
<keyword evidence="2 6" id="KW-1003">Cell membrane</keyword>
<dbReference type="PANTHER" id="PTHR12677:SF59">
    <property type="entry name" value="GOLGI APPARATUS MEMBRANE PROTEIN TVP38-RELATED"/>
    <property type="match status" value="1"/>
</dbReference>
<evidence type="ECO:0000256" key="3">
    <source>
        <dbReference type="ARBA" id="ARBA00022692"/>
    </source>
</evidence>
<feature type="transmembrane region" description="Helical" evidence="6">
    <location>
        <begin position="216"/>
        <end position="233"/>
    </location>
</feature>
<dbReference type="InterPro" id="IPR015414">
    <property type="entry name" value="TMEM64"/>
</dbReference>
<keyword evidence="4 6" id="KW-1133">Transmembrane helix</keyword>
<feature type="domain" description="VTT" evidence="7">
    <location>
        <begin position="92"/>
        <end position="207"/>
    </location>
</feature>
<evidence type="ECO:0000256" key="4">
    <source>
        <dbReference type="ARBA" id="ARBA00022989"/>
    </source>
</evidence>
<name>A0ABQ1X418_9BACT</name>
<accession>A0ABQ1X418</accession>
<sequence length="243" mass="26377">MPVLTTTVPPSAAPAKRTNHGPLYVSLAVLLALLGCWFFWPDFQTSAREGWTVLRSGEQSRIAAWMQQFGYWGPVVIVAAMVAQMFLFVVNVVLLILVAILAYGPWWGSGLALAGILVASSVGYGLGRALGESFVTRVLGQKNEQKVLEVVDRYGVWAVIIARLSPALSDDAISFVAGLARMGYLKFMAATTVGVVPLIALLAYLGEDSARLKSGLLWVTGGSLLLFGAYVWWDRNRMHKKTS</sequence>
<comment type="subcellular location">
    <subcellularLocation>
        <location evidence="1 6">Cell membrane</location>
        <topology evidence="1 6">Multi-pass membrane protein</topology>
    </subcellularLocation>
</comment>
<evidence type="ECO:0000313" key="9">
    <source>
        <dbReference type="Proteomes" id="UP000601361"/>
    </source>
</evidence>
<keyword evidence="5 6" id="KW-0472">Membrane</keyword>
<comment type="similarity">
    <text evidence="6">Belongs to the TVP38/TMEM64 family.</text>
</comment>
<dbReference type="InterPro" id="IPR032816">
    <property type="entry name" value="VTT_dom"/>
</dbReference>
<gene>
    <name evidence="8" type="ORF">GCM10011378_34120</name>
</gene>
<keyword evidence="3 6" id="KW-0812">Transmembrane</keyword>
<reference evidence="9" key="1">
    <citation type="journal article" date="2019" name="Int. J. Syst. Evol. Microbiol.">
        <title>The Global Catalogue of Microorganisms (GCM) 10K type strain sequencing project: providing services to taxonomists for standard genome sequencing and annotation.</title>
        <authorList>
            <consortium name="The Broad Institute Genomics Platform"/>
            <consortium name="The Broad Institute Genome Sequencing Center for Infectious Disease"/>
            <person name="Wu L."/>
            <person name="Ma J."/>
        </authorList>
    </citation>
    <scope>NUCLEOTIDE SEQUENCE [LARGE SCALE GENOMIC DNA]</scope>
    <source>
        <strain evidence="9">CGMCC 1.12990</strain>
    </source>
</reference>
<evidence type="ECO:0000313" key="8">
    <source>
        <dbReference type="EMBL" id="GGG55131.1"/>
    </source>
</evidence>